<sequence length="107" mass="12387">MEKLRAPNAMFQLRDTLEPVVSARYDEKLKLILGTDPYKLTTWSPDIKLLPTYPHIVNFLVYSPSAYTEDDLNVLDRKKALKHTTTLFVDLYLVLHSQRLRGKPVNS</sequence>
<protein>
    <submittedName>
        <fullName evidence="1">Uncharacterized protein</fullName>
    </submittedName>
</protein>
<organism evidence="1 2">
    <name type="scientific">Mya arenaria</name>
    <name type="common">Soft-shell clam</name>
    <dbReference type="NCBI Taxonomy" id="6604"/>
    <lineage>
        <taxon>Eukaryota</taxon>
        <taxon>Metazoa</taxon>
        <taxon>Spiralia</taxon>
        <taxon>Lophotrochozoa</taxon>
        <taxon>Mollusca</taxon>
        <taxon>Bivalvia</taxon>
        <taxon>Autobranchia</taxon>
        <taxon>Heteroconchia</taxon>
        <taxon>Euheterodonta</taxon>
        <taxon>Imparidentia</taxon>
        <taxon>Neoheterodontei</taxon>
        <taxon>Myida</taxon>
        <taxon>Myoidea</taxon>
        <taxon>Myidae</taxon>
        <taxon>Mya</taxon>
    </lineage>
</organism>
<evidence type="ECO:0000313" key="2">
    <source>
        <dbReference type="Proteomes" id="UP001164746"/>
    </source>
</evidence>
<evidence type="ECO:0000313" key="1">
    <source>
        <dbReference type="EMBL" id="WAR24716.1"/>
    </source>
</evidence>
<gene>
    <name evidence="1" type="ORF">MAR_038385</name>
</gene>
<dbReference type="EMBL" id="CP111024">
    <property type="protein sequence ID" value="WAR24716.1"/>
    <property type="molecule type" value="Genomic_DNA"/>
</dbReference>
<accession>A0ABY7G034</accession>
<dbReference type="Proteomes" id="UP001164746">
    <property type="component" value="Chromosome 13"/>
</dbReference>
<keyword evidence="2" id="KW-1185">Reference proteome</keyword>
<name>A0ABY7G034_MYAAR</name>
<reference evidence="1" key="1">
    <citation type="submission" date="2022-11" db="EMBL/GenBank/DDBJ databases">
        <title>Centuries of genome instability and evolution in soft-shell clam transmissible cancer (bioRxiv).</title>
        <authorList>
            <person name="Hart S.F.M."/>
            <person name="Yonemitsu M.A."/>
            <person name="Giersch R.M."/>
            <person name="Beal B.F."/>
            <person name="Arriagada G."/>
            <person name="Davis B.W."/>
            <person name="Ostrander E.A."/>
            <person name="Goff S.P."/>
            <person name="Metzger M.J."/>
        </authorList>
    </citation>
    <scope>NUCLEOTIDE SEQUENCE</scope>
    <source>
        <strain evidence="1">MELC-2E11</strain>
        <tissue evidence="1">Siphon/mantle</tissue>
    </source>
</reference>
<proteinExistence type="predicted"/>